<dbReference type="HAMAP" id="MF_00583_A">
    <property type="entry name" value="RibP_PPkinase_A"/>
    <property type="match status" value="1"/>
</dbReference>
<dbReference type="InterPro" id="IPR029099">
    <property type="entry name" value="Pribosyltran_N"/>
</dbReference>
<sequence>MIIVGGTATNGIDERLSKLLGARLIKVEHKVFPDGESYVRIPSSLSGEEVVLVQTTQPPQDKNLMELFLMVEALRDVGASRVTAVVPYIAYSRQDRRFLDGEAISIKTVLNVMRSLGVSTLVTVEPHHQESLDYFGGEVRVVDPIPSLAKEVRRFVKNPFVLGPDRGAMGRAERLAKELGCRYSFLEKERDRHTGEIRVRAGNLGSLKGYDVVLVDDIISTGGTLVEATKIAQSLGAETVSAAAVHLLLVNGAYNRLREAGIKEIVGVNTVVPREKVNLVDISDQIAVKL</sequence>
<dbReference type="FunFam" id="3.40.50.2020:FF:000007">
    <property type="entry name" value="Ribose-phosphate pyrophosphokinase"/>
    <property type="match status" value="1"/>
</dbReference>
<keyword evidence="6 10" id="KW-0418">Kinase</keyword>
<dbReference type="GO" id="GO:0004749">
    <property type="term" value="F:ribose phosphate diphosphokinase activity"/>
    <property type="evidence" value="ECO:0007669"/>
    <property type="project" value="UniProtKB-UniRule"/>
</dbReference>
<dbReference type="OrthoDB" id="371997at2157"/>
<evidence type="ECO:0000256" key="5">
    <source>
        <dbReference type="ARBA" id="ARBA00022741"/>
    </source>
</evidence>
<dbReference type="Proteomes" id="UP000056255">
    <property type="component" value="Chromosome"/>
</dbReference>
<evidence type="ECO:0000313" key="14">
    <source>
        <dbReference type="EMBL" id="AKV74762.1"/>
    </source>
</evidence>
<keyword evidence="1 10" id="KW-0963">Cytoplasm</keyword>
<evidence type="ECO:0000313" key="22">
    <source>
        <dbReference type="Proteomes" id="UP000062398"/>
    </source>
</evidence>
<comment type="pathway">
    <text evidence="10">Metabolic intermediate biosynthesis; 5-phospho-alpha-D-ribose 1-diphosphate biosynthesis; 5-phospho-alpha-D-ribose 1-diphosphate from D-ribose 5-phosphate (route I): step 1/1.</text>
</comment>
<comment type="similarity">
    <text evidence="10">Belongs to the ribose-phosphate pyrophosphokinase family. Class III (archaeal) subfamily.</text>
</comment>
<evidence type="ECO:0000256" key="1">
    <source>
        <dbReference type="ARBA" id="ARBA00022490"/>
    </source>
</evidence>
<feature type="binding site" evidence="10">
    <location>
        <position position="190"/>
    </location>
    <ligand>
        <name>D-ribose 5-phosphate</name>
        <dbReference type="ChEBI" id="CHEBI:78346"/>
    </ligand>
</feature>
<dbReference type="Pfam" id="PF13793">
    <property type="entry name" value="Pribosyltran_N"/>
    <property type="match status" value="1"/>
</dbReference>
<evidence type="ECO:0000256" key="4">
    <source>
        <dbReference type="ARBA" id="ARBA00022727"/>
    </source>
</evidence>
<dbReference type="Proteomes" id="UP000029084">
    <property type="component" value="Chromosome"/>
</dbReference>
<name>A0A088E658_9CREN</name>
<dbReference type="GO" id="GO:0000287">
    <property type="term" value="F:magnesium ion binding"/>
    <property type="evidence" value="ECO:0007669"/>
    <property type="project" value="UniProtKB-UniRule"/>
</dbReference>
<evidence type="ECO:0000313" key="24">
    <source>
        <dbReference type="Proteomes" id="UP000068832"/>
    </source>
</evidence>
<dbReference type="PANTHER" id="PTHR10210">
    <property type="entry name" value="RIBOSE-PHOSPHATE DIPHOSPHOKINASE FAMILY MEMBER"/>
    <property type="match status" value="1"/>
</dbReference>
<dbReference type="NCBIfam" id="TIGR01251">
    <property type="entry name" value="ribP_PPkin"/>
    <property type="match status" value="1"/>
</dbReference>
<dbReference type="EMBL" id="CP008822">
    <property type="protein sequence ID" value="AIM27929.1"/>
    <property type="molecule type" value="Genomic_DNA"/>
</dbReference>
<dbReference type="EMBL" id="CP012175">
    <property type="protein sequence ID" value="AKV81495.1"/>
    <property type="molecule type" value="Genomic_DNA"/>
</dbReference>
<evidence type="ECO:0000256" key="9">
    <source>
        <dbReference type="ARBA" id="ARBA00049535"/>
    </source>
</evidence>
<dbReference type="CDD" id="cd06223">
    <property type="entry name" value="PRTases_typeI"/>
    <property type="match status" value="1"/>
</dbReference>
<feature type="domain" description="Ribose-phosphate pyrophosphokinase N-terminal" evidence="12">
    <location>
        <begin position="1"/>
        <end position="117"/>
    </location>
</feature>
<feature type="binding site" evidence="10">
    <location>
        <begin position="93"/>
        <end position="94"/>
    </location>
    <ligand>
        <name>ATP</name>
        <dbReference type="ChEBI" id="CHEBI:30616"/>
    </ligand>
</feature>
<feature type="domain" description="Phosphoribosyltransferase" evidence="11">
    <location>
        <begin position="148"/>
        <end position="246"/>
    </location>
</feature>
<proteinExistence type="inferred from homology"/>
<dbReference type="Proteomes" id="UP000062398">
    <property type="component" value="Chromosome"/>
</dbReference>
<evidence type="ECO:0000313" key="17">
    <source>
        <dbReference type="EMBL" id="AKV81495.1"/>
    </source>
</evidence>
<gene>
    <name evidence="10" type="primary">prs</name>
    <name evidence="13" type="ORF">HA72_1790</name>
    <name evidence="14" type="ORF">MsedA_1830</name>
    <name evidence="15" type="ORF">MsedB_1832</name>
    <name evidence="16" type="ORF">MsedC_1830</name>
    <name evidence="17" type="ORF">MsedD_1831</name>
    <name evidence="18" type="ORF">MsedE_1832</name>
</gene>
<dbReference type="InterPro" id="IPR029057">
    <property type="entry name" value="PRTase-like"/>
</dbReference>
<evidence type="ECO:0000313" key="18">
    <source>
        <dbReference type="EMBL" id="AKV83730.1"/>
    </source>
</evidence>
<dbReference type="Proteomes" id="UP000062475">
    <property type="component" value="Chromosome"/>
</dbReference>
<accession>A0A088E658</accession>
<protein>
    <recommendedName>
        <fullName evidence="10">Ribose-phosphate pyrophosphokinase</fullName>
        <shortName evidence="10">RPPK</shortName>
        <ecNumber evidence="10">2.7.6.1</ecNumber>
    </recommendedName>
    <alternativeName>
        <fullName evidence="10">5-phospho-D-ribosyl alpha-1-diphosphate synthase</fullName>
    </alternativeName>
    <alternativeName>
        <fullName evidence="10">Phosphoribosyl diphosphate synthase</fullName>
    </alternativeName>
    <alternativeName>
        <fullName evidence="10">Phosphoribosyl pyrophosphate synthase</fullName>
        <shortName evidence="10">P-Rib-PP synthase</shortName>
        <shortName evidence="10">PRPP synthase</shortName>
        <shortName evidence="10">PRPPase</shortName>
    </alternativeName>
</protein>
<evidence type="ECO:0000256" key="8">
    <source>
        <dbReference type="ARBA" id="ARBA00022842"/>
    </source>
</evidence>
<evidence type="ECO:0000256" key="3">
    <source>
        <dbReference type="ARBA" id="ARBA00022723"/>
    </source>
</evidence>
<dbReference type="GeneID" id="91756308"/>
<dbReference type="GO" id="GO:0005737">
    <property type="term" value="C:cytoplasm"/>
    <property type="evidence" value="ECO:0007669"/>
    <property type="project" value="UniProtKB-SubCell"/>
</dbReference>
<comment type="function">
    <text evidence="10">Involved in the biosynthesis of the central metabolite phospho-alpha-D-ribosyl-1-pyrophosphate (PRPP) via the transfer of pyrophosphoryl group from ATP to 1-hydroxyl of ribose-5-phosphate (Rib-5-P).</text>
</comment>
<dbReference type="Proteomes" id="UP000061362">
    <property type="component" value="Chromosome"/>
</dbReference>
<dbReference type="Pfam" id="PF00156">
    <property type="entry name" value="Pribosyltran"/>
    <property type="match status" value="1"/>
</dbReference>
<dbReference type="PATRIC" id="fig|43687.5.peg.1927"/>
<dbReference type="InterPro" id="IPR000836">
    <property type="entry name" value="PRTase_dom"/>
</dbReference>
<feature type="binding site" evidence="10">
    <location>
        <position position="165"/>
    </location>
    <ligand>
        <name>Mg(2+)</name>
        <dbReference type="ChEBI" id="CHEBI:18420"/>
        <label>2</label>
    </ligand>
</feature>
<dbReference type="EMBL" id="CP012172">
    <property type="protein sequence ID" value="AKV74762.1"/>
    <property type="molecule type" value="Genomic_DNA"/>
</dbReference>
<keyword evidence="8 10" id="KW-0460">Magnesium</keyword>
<dbReference type="RefSeq" id="WP_012021732.1">
    <property type="nucleotide sequence ID" value="NZ_AP019770.1"/>
</dbReference>
<feature type="binding site" evidence="10">
    <location>
        <begin position="220"/>
        <end position="224"/>
    </location>
    <ligand>
        <name>D-ribose 5-phosphate</name>
        <dbReference type="ChEBI" id="CHEBI:78346"/>
    </ligand>
</feature>
<dbReference type="UniPathway" id="UPA00087">
    <property type="reaction ID" value="UER00172"/>
</dbReference>
<dbReference type="OMA" id="YFGWARQ"/>
<dbReference type="SUPFAM" id="SSF53271">
    <property type="entry name" value="PRTase-like"/>
    <property type="match status" value="2"/>
</dbReference>
<reference evidence="18 20" key="3">
    <citation type="submission" date="2015-07" db="EMBL/GenBank/DDBJ databases">
        <title>Physiological, transcriptional responses and genome re-sequencing of acid resistant extremely thermoacidophilic Metallosphaera sedula SARC-M1.</title>
        <authorList>
            <person name="Ai C."/>
            <person name="McCarthy S."/>
            <person name="Eckrich V."/>
            <person name="Rudrappa D."/>
            <person name="Qiu G."/>
            <person name="Blum P."/>
        </authorList>
    </citation>
    <scope>NUCLEOTIDE SEQUENCE [LARGE SCALE GENOMIC DNA]</scope>
    <source>
        <strain evidence="18 20">SARC-M1</strain>
    </source>
</reference>
<evidence type="ECO:0000259" key="11">
    <source>
        <dbReference type="Pfam" id="PF00156"/>
    </source>
</evidence>
<keyword evidence="3 10" id="KW-0479">Metal-binding</keyword>
<dbReference type="InterPro" id="IPR005946">
    <property type="entry name" value="Rib-P_diPkinase"/>
</dbReference>
<feature type="binding site" evidence="10">
    <location>
        <position position="216"/>
    </location>
    <ligand>
        <name>D-ribose 5-phosphate</name>
        <dbReference type="ChEBI" id="CHEBI:78346"/>
    </ligand>
</feature>
<dbReference type="GO" id="GO:0002189">
    <property type="term" value="C:ribose phosphate diphosphokinase complex"/>
    <property type="evidence" value="ECO:0007669"/>
    <property type="project" value="TreeGrafter"/>
</dbReference>
<dbReference type="EMBL" id="CP012176">
    <property type="protein sequence ID" value="AKV83730.1"/>
    <property type="molecule type" value="Genomic_DNA"/>
</dbReference>
<evidence type="ECO:0000313" key="19">
    <source>
        <dbReference type="Proteomes" id="UP000029084"/>
    </source>
</evidence>
<feature type="binding site" evidence="10">
    <location>
        <position position="127"/>
    </location>
    <ligand>
        <name>Mg(2+)</name>
        <dbReference type="ChEBI" id="CHEBI:18420"/>
        <label>1</label>
    </ligand>
</feature>
<keyword evidence="2 10" id="KW-0808">Transferase</keyword>
<evidence type="ECO:0000256" key="6">
    <source>
        <dbReference type="ARBA" id="ARBA00022777"/>
    </source>
</evidence>
<reference evidence="21 22" key="2">
    <citation type="journal article" date="2015" name="Genome Announc.">
        <title>Complete Genome Sequences of Evolved Arsenate-Resistant Metallosphaera sedula Strains.</title>
        <authorList>
            <person name="Ai C."/>
            <person name="McCarthy S."/>
            <person name="Schackwitz W."/>
            <person name="Martin J."/>
            <person name="Lipzen A."/>
            <person name="Blum P."/>
        </authorList>
    </citation>
    <scope>NUCLEOTIDE SEQUENCE [LARGE SCALE GENOMIC DNA]</scope>
    <source>
        <strain evidence="16 22">ARS120-1</strain>
        <strain evidence="17 21">ARS120-2</strain>
        <strain evidence="14 24">ARS50-1</strain>
        <strain evidence="15 23">ARS50-2</strain>
    </source>
</reference>
<dbReference type="EMBL" id="CP012174">
    <property type="protein sequence ID" value="AKV79250.1"/>
    <property type="molecule type" value="Genomic_DNA"/>
</dbReference>
<comment type="subcellular location">
    <subcellularLocation>
        <location evidence="10">Cytoplasm</location>
    </subcellularLocation>
</comment>
<evidence type="ECO:0000259" key="12">
    <source>
        <dbReference type="Pfam" id="PF13793"/>
    </source>
</evidence>
<evidence type="ECO:0000313" key="21">
    <source>
        <dbReference type="Proteomes" id="UP000061362"/>
    </source>
</evidence>
<evidence type="ECO:0000313" key="16">
    <source>
        <dbReference type="EMBL" id="AKV79250.1"/>
    </source>
</evidence>
<dbReference type="EMBL" id="CP012173">
    <property type="protein sequence ID" value="AKV76998.1"/>
    <property type="molecule type" value="Genomic_DNA"/>
</dbReference>
<dbReference type="Proteomes" id="UP000068832">
    <property type="component" value="Chromosome"/>
</dbReference>
<comment type="catalytic activity">
    <reaction evidence="9 10">
        <text>D-ribose 5-phosphate + ATP = 5-phospho-alpha-D-ribose 1-diphosphate + AMP + H(+)</text>
        <dbReference type="Rhea" id="RHEA:15609"/>
        <dbReference type="ChEBI" id="CHEBI:15378"/>
        <dbReference type="ChEBI" id="CHEBI:30616"/>
        <dbReference type="ChEBI" id="CHEBI:58017"/>
        <dbReference type="ChEBI" id="CHEBI:78346"/>
        <dbReference type="ChEBI" id="CHEBI:456215"/>
        <dbReference type="EC" id="2.7.6.1"/>
    </reaction>
</comment>
<evidence type="ECO:0000256" key="10">
    <source>
        <dbReference type="HAMAP-Rule" id="MF_00583"/>
    </source>
</evidence>
<dbReference type="Gene3D" id="3.40.50.2020">
    <property type="match status" value="2"/>
</dbReference>
<dbReference type="SMART" id="SM01400">
    <property type="entry name" value="Pribosyltran_N"/>
    <property type="match status" value="1"/>
</dbReference>
<reference evidence="13 19" key="1">
    <citation type="journal article" date="2014" name="J. Bacteriol.">
        <title>Role of an Archaeal PitA Transporter in the Copper and Arsenic Resistance of Metallosphaera sedula, an Extreme Thermoacidophile.</title>
        <authorList>
            <person name="McCarthy S."/>
            <person name="Ai C."/>
            <person name="Wheaton G."/>
            <person name="Tevatia R."/>
            <person name="Eckrich V."/>
            <person name="Kelly R."/>
            <person name="Blum P."/>
        </authorList>
    </citation>
    <scope>NUCLEOTIDE SEQUENCE [LARGE SCALE GENOMIC DNA]</scope>
    <source>
        <strain evidence="13 19">CuR1</strain>
    </source>
</reference>
<evidence type="ECO:0000313" key="20">
    <source>
        <dbReference type="Proteomes" id="UP000056255"/>
    </source>
</evidence>
<keyword evidence="5 10" id="KW-0547">Nucleotide-binding</keyword>
<dbReference type="InterPro" id="IPR037514">
    <property type="entry name" value="Rib-P_diPkinase_arc"/>
</dbReference>
<dbReference type="GO" id="GO:0016301">
    <property type="term" value="F:kinase activity"/>
    <property type="evidence" value="ECO:0007669"/>
    <property type="project" value="UniProtKB-KW"/>
</dbReference>
<comment type="cofactor">
    <cofactor evidence="10">
        <name>Mg(2+)</name>
        <dbReference type="ChEBI" id="CHEBI:18420"/>
    </cofactor>
    <text evidence="10">Binds 2 Mg(2+) ions per subunit.</text>
</comment>
<dbReference type="PANTHER" id="PTHR10210:SF32">
    <property type="entry name" value="RIBOSE-PHOSPHATE PYROPHOSPHOKINASE 2"/>
    <property type="match status" value="1"/>
</dbReference>
<dbReference type="EC" id="2.7.6.1" evidence="10"/>
<evidence type="ECO:0000256" key="7">
    <source>
        <dbReference type="ARBA" id="ARBA00022840"/>
    </source>
</evidence>
<dbReference type="GO" id="GO:0006015">
    <property type="term" value="P:5-phosphoribose 1-diphosphate biosynthetic process"/>
    <property type="evidence" value="ECO:0007669"/>
    <property type="project" value="UniProtKB-UniRule"/>
</dbReference>
<keyword evidence="4 10" id="KW-0545">Nucleotide biosynthesis</keyword>
<evidence type="ECO:0000313" key="13">
    <source>
        <dbReference type="EMBL" id="AIM27929.1"/>
    </source>
</evidence>
<dbReference type="GO" id="GO:0006164">
    <property type="term" value="P:purine nucleotide biosynthetic process"/>
    <property type="evidence" value="ECO:0007669"/>
    <property type="project" value="TreeGrafter"/>
</dbReference>
<evidence type="ECO:0000256" key="2">
    <source>
        <dbReference type="ARBA" id="ARBA00022679"/>
    </source>
</evidence>
<evidence type="ECO:0000313" key="15">
    <source>
        <dbReference type="EMBL" id="AKV76998.1"/>
    </source>
</evidence>
<keyword evidence="7 10" id="KW-0067">ATP-binding</keyword>
<organism evidence="13 19">
    <name type="scientific">Metallosphaera sedula</name>
    <dbReference type="NCBI Taxonomy" id="43687"/>
    <lineage>
        <taxon>Archaea</taxon>
        <taxon>Thermoproteota</taxon>
        <taxon>Thermoprotei</taxon>
        <taxon>Sulfolobales</taxon>
        <taxon>Sulfolobaceae</taxon>
        <taxon>Metallosphaera</taxon>
    </lineage>
</organism>
<feature type="active site" evidence="10">
    <location>
        <position position="188"/>
    </location>
</feature>
<dbReference type="GO" id="GO:0005524">
    <property type="term" value="F:ATP binding"/>
    <property type="evidence" value="ECO:0007669"/>
    <property type="project" value="UniProtKB-KW"/>
</dbReference>
<feature type="binding site" evidence="10">
    <location>
        <begin position="34"/>
        <end position="36"/>
    </location>
    <ligand>
        <name>ATP</name>
        <dbReference type="ChEBI" id="CHEBI:30616"/>
    </ligand>
</feature>
<evidence type="ECO:0000313" key="23">
    <source>
        <dbReference type="Proteomes" id="UP000062475"/>
    </source>
</evidence>
<dbReference type="AlphaFoldDB" id="A0A088E658"/>